<evidence type="ECO:0000313" key="2">
    <source>
        <dbReference type="Proteomes" id="UP001607303"/>
    </source>
</evidence>
<proteinExistence type="predicted"/>
<gene>
    <name evidence="1" type="ORF">V1477_006723</name>
</gene>
<keyword evidence="2" id="KW-1185">Reference proteome</keyword>
<evidence type="ECO:0008006" key="3">
    <source>
        <dbReference type="Google" id="ProtNLM"/>
    </source>
</evidence>
<evidence type="ECO:0000313" key="1">
    <source>
        <dbReference type="EMBL" id="KAL2745044.1"/>
    </source>
</evidence>
<dbReference type="EMBL" id="JAYRBN010000048">
    <property type="protein sequence ID" value="KAL2745044.1"/>
    <property type="molecule type" value="Genomic_DNA"/>
</dbReference>
<dbReference type="Proteomes" id="UP001607303">
    <property type="component" value="Unassembled WGS sequence"/>
</dbReference>
<reference evidence="1 2" key="1">
    <citation type="journal article" date="2024" name="Ann. Entomol. Soc. Am.">
        <title>Genomic analyses of the southern and eastern yellowjacket wasps (Hymenoptera: Vespidae) reveal evolutionary signatures of social life.</title>
        <authorList>
            <person name="Catto M.A."/>
            <person name="Caine P.B."/>
            <person name="Orr S.E."/>
            <person name="Hunt B.G."/>
            <person name="Goodisman M.A.D."/>
        </authorList>
    </citation>
    <scope>NUCLEOTIDE SEQUENCE [LARGE SCALE GENOMIC DNA]</scope>
    <source>
        <strain evidence="1">232</strain>
        <tissue evidence="1">Head and thorax</tissue>
    </source>
</reference>
<organism evidence="1 2">
    <name type="scientific">Vespula maculifrons</name>
    <name type="common">Eastern yellow jacket</name>
    <name type="synonym">Wasp</name>
    <dbReference type="NCBI Taxonomy" id="7453"/>
    <lineage>
        <taxon>Eukaryota</taxon>
        <taxon>Metazoa</taxon>
        <taxon>Ecdysozoa</taxon>
        <taxon>Arthropoda</taxon>
        <taxon>Hexapoda</taxon>
        <taxon>Insecta</taxon>
        <taxon>Pterygota</taxon>
        <taxon>Neoptera</taxon>
        <taxon>Endopterygota</taxon>
        <taxon>Hymenoptera</taxon>
        <taxon>Apocrita</taxon>
        <taxon>Aculeata</taxon>
        <taxon>Vespoidea</taxon>
        <taxon>Vespidae</taxon>
        <taxon>Vespinae</taxon>
        <taxon>Vespula</taxon>
    </lineage>
</organism>
<name>A0ABD2CIW9_VESMC</name>
<dbReference type="AlphaFoldDB" id="A0ABD2CIW9"/>
<accession>A0ABD2CIW9</accession>
<sequence>MAPRRTGPGSFERARRVLYAHIFCHLGEPDWCHWKMLVAPSTPIFLCTDRTNRSRFKGNIGKKHCSLRIFLSETIAPRRTGPGSFENLTGVIGKGSSSPLRTYFFRPDRNNRSRVITFKGNKGKKHCSLRIFLSETIAPRRTGPGSGKKHCSLRIFLSETIAPRRTEPGSLEKGSSRPLRPYFFRPDRTNRSRVITENLTGVIGKGSSSPLRTYFFRPDRNNRSRVITANGTLIIGKDSSRPLGPYFFRPDRTNRSRAITHLGEPDRGRLKEVVAPSTPIFFAYRIFLSETIAPRRTERGSLERARRALYAYIVFVQIGPIGAEWNKGKKNFSFAIFFSETVAPRRTGPGSFERARRALYAHIFFVQIGPIGAELLQFKDNKGKKHFYLRIFLSETIAPRRTGPRSFESARRALYAYIFLENQSGVIGKGSSRPLRPYFPRPDRTNRSRVITVFREQRKKNFSLTIFFSETIAPRRTGPGSFHLGEPYGGHWKGLVKPSTHIFFSSRSEQ</sequence>
<protein>
    <recommendedName>
        <fullName evidence="3">Ribosomal protein S3</fullName>
    </recommendedName>
</protein>
<comment type="caution">
    <text evidence="1">The sequence shown here is derived from an EMBL/GenBank/DDBJ whole genome shotgun (WGS) entry which is preliminary data.</text>
</comment>